<dbReference type="AlphaFoldDB" id="A0AAV2JLQ0"/>
<reference evidence="1 2" key="1">
    <citation type="submission" date="2024-04" db="EMBL/GenBank/DDBJ databases">
        <authorList>
            <person name="Waldvogel A.-M."/>
            <person name="Schoenle A."/>
        </authorList>
    </citation>
    <scope>NUCLEOTIDE SEQUENCE [LARGE SCALE GENOMIC DNA]</scope>
</reference>
<evidence type="ECO:0000313" key="2">
    <source>
        <dbReference type="Proteomes" id="UP001497482"/>
    </source>
</evidence>
<dbReference type="PANTHER" id="PTHR47773">
    <property type="entry name" value="SI:DKEY-9I5.2-RELATED"/>
    <property type="match status" value="1"/>
</dbReference>
<dbReference type="PANTHER" id="PTHR47773:SF1">
    <property type="entry name" value="C2H2-TYPE DOMAIN-CONTAINING PROTEIN"/>
    <property type="match status" value="1"/>
</dbReference>
<name>A0AAV2JLQ0_KNICA</name>
<sequence length="116" mass="13462">MKAKIRYPNSDCPAPPGANLEKLRCSYCEKLRLVSKTLEDSEDEDCHHSQPGVVTLLNDRINSTSMSKVQRMLQLGHDEWYVERRDLWPPLLIPRRIYSAMHDHGDGENARYQEPI</sequence>
<gene>
    <name evidence="1" type="ORF">KC01_LOCUS9707</name>
</gene>
<dbReference type="Proteomes" id="UP001497482">
    <property type="component" value="Chromosome 13"/>
</dbReference>
<keyword evidence="2" id="KW-1185">Reference proteome</keyword>
<accession>A0AAV2JLQ0</accession>
<dbReference type="EMBL" id="OZ035835">
    <property type="protein sequence ID" value="CAL1578581.1"/>
    <property type="molecule type" value="Genomic_DNA"/>
</dbReference>
<proteinExistence type="predicted"/>
<evidence type="ECO:0000313" key="1">
    <source>
        <dbReference type="EMBL" id="CAL1578581.1"/>
    </source>
</evidence>
<protein>
    <submittedName>
        <fullName evidence="1">Uncharacterized protein</fullName>
    </submittedName>
</protein>
<organism evidence="1 2">
    <name type="scientific">Knipowitschia caucasica</name>
    <name type="common">Caucasian dwarf goby</name>
    <name type="synonym">Pomatoschistus caucasicus</name>
    <dbReference type="NCBI Taxonomy" id="637954"/>
    <lineage>
        <taxon>Eukaryota</taxon>
        <taxon>Metazoa</taxon>
        <taxon>Chordata</taxon>
        <taxon>Craniata</taxon>
        <taxon>Vertebrata</taxon>
        <taxon>Euteleostomi</taxon>
        <taxon>Actinopterygii</taxon>
        <taxon>Neopterygii</taxon>
        <taxon>Teleostei</taxon>
        <taxon>Neoteleostei</taxon>
        <taxon>Acanthomorphata</taxon>
        <taxon>Gobiaria</taxon>
        <taxon>Gobiiformes</taxon>
        <taxon>Gobioidei</taxon>
        <taxon>Gobiidae</taxon>
        <taxon>Gobiinae</taxon>
        <taxon>Knipowitschia</taxon>
    </lineage>
</organism>